<dbReference type="PANTHER" id="PTHR42928:SF5">
    <property type="entry name" value="BLR1237 PROTEIN"/>
    <property type="match status" value="1"/>
</dbReference>
<dbReference type="PIRSF" id="PIRSF017082">
    <property type="entry name" value="YflP"/>
    <property type="match status" value="1"/>
</dbReference>
<dbReference type="RefSeq" id="WP_354440348.1">
    <property type="nucleotide sequence ID" value="NZ_JBEPSH010000001.1"/>
</dbReference>
<gene>
    <name evidence="3" type="ORF">ABIE13_000191</name>
</gene>
<accession>A0ABV2Q251</accession>
<evidence type="ECO:0000256" key="2">
    <source>
        <dbReference type="SAM" id="SignalP"/>
    </source>
</evidence>
<comment type="caution">
    <text evidence="3">The sequence shown here is derived from an EMBL/GenBank/DDBJ whole genome shotgun (WGS) entry which is preliminary data.</text>
</comment>
<dbReference type="EMBL" id="JBEPSH010000001">
    <property type="protein sequence ID" value="MET4575094.1"/>
    <property type="molecule type" value="Genomic_DNA"/>
</dbReference>
<keyword evidence="4" id="KW-1185">Reference proteome</keyword>
<protein>
    <submittedName>
        <fullName evidence="3">Tripartite-type tricarboxylate transporter receptor subunit TctC</fullName>
    </submittedName>
</protein>
<keyword evidence="3" id="KW-0675">Receptor</keyword>
<proteinExistence type="inferred from homology"/>
<evidence type="ECO:0000256" key="1">
    <source>
        <dbReference type="ARBA" id="ARBA00006987"/>
    </source>
</evidence>
<feature type="chain" id="PRO_5047183095" evidence="2">
    <location>
        <begin position="26"/>
        <end position="328"/>
    </location>
</feature>
<reference evidence="3 4" key="1">
    <citation type="submission" date="2024-06" db="EMBL/GenBank/DDBJ databases">
        <title>Sorghum-associated microbial communities from plants grown in Nebraska, USA.</title>
        <authorList>
            <person name="Schachtman D."/>
        </authorList>
    </citation>
    <scope>NUCLEOTIDE SEQUENCE [LARGE SCALE GENOMIC DNA]</scope>
    <source>
        <strain evidence="3 4">2709</strain>
    </source>
</reference>
<dbReference type="PANTHER" id="PTHR42928">
    <property type="entry name" value="TRICARBOXYLATE-BINDING PROTEIN"/>
    <property type="match status" value="1"/>
</dbReference>
<dbReference type="Gene3D" id="3.40.190.150">
    <property type="entry name" value="Bordetella uptake gene, domain 1"/>
    <property type="match status" value="1"/>
</dbReference>
<evidence type="ECO:0000313" key="4">
    <source>
        <dbReference type="Proteomes" id="UP001549320"/>
    </source>
</evidence>
<dbReference type="Gene3D" id="3.40.190.10">
    <property type="entry name" value="Periplasmic binding protein-like II"/>
    <property type="match status" value="1"/>
</dbReference>
<evidence type="ECO:0000313" key="3">
    <source>
        <dbReference type="EMBL" id="MET4575094.1"/>
    </source>
</evidence>
<feature type="signal peptide" evidence="2">
    <location>
        <begin position="1"/>
        <end position="25"/>
    </location>
</feature>
<sequence length="328" mass="34773">MQRRSFLLSGAAVAPWVFNTSPALAQSAYPSRPVRILIPFAAGQGSDILARALSEHLTTLWSQPVIVENKAGANGALAAQELAGSAADGHTLLLTSNSPIVVNPVLYKSLRYDVERDFHPIALLSTTPLALVANAAQPYKTVPELLAYAKANPGKLSYASIGAGSTSHMCMEAFKQITGLDAVHVPYKGSAPALADVMAGHVHIMIDGLPSALAAHKSGKTRALAITGPKESSFMPGTPTFDSLGIKGVPAGGWYGLIAPARTDAAVLDKLYKDFTSIMKRPDVDAKLRSLNLEPAPTMTSAQFHEMIRKETAMWEGTAKKLGLYKSE</sequence>
<dbReference type="InterPro" id="IPR005064">
    <property type="entry name" value="BUG"/>
</dbReference>
<organism evidence="3 4">
    <name type="scientific">Ottowia thiooxydans</name>
    <dbReference type="NCBI Taxonomy" id="219182"/>
    <lineage>
        <taxon>Bacteria</taxon>
        <taxon>Pseudomonadati</taxon>
        <taxon>Pseudomonadota</taxon>
        <taxon>Betaproteobacteria</taxon>
        <taxon>Burkholderiales</taxon>
        <taxon>Comamonadaceae</taxon>
        <taxon>Ottowia</taxon>
    </lineage>
</organism>
<dbReference type="Pfam" id="PF03401">
    <property type="entry name" value="TctC"/>
    <property type="match status" value="1"/>
</dbReference>
<name>A0ABV2Q251_9BURK</name>
<keyword evidence="2" id="KW-0732">Signal</keyword>
<comment type="similarity">
    <text evidence="1">Belongs to the UPF0065 (bug) family.</text>
</comment>
<dbReference type="InterPro" id="IPR042100">
    <property type="entry name" value="Bug_dom1"/>
</dbReference>
<dbReference type="SUPFAM" id="SSF53850">
    <property type="entry name" value="Periplasmic binding protein-like II"/>
    <property type="match status" value="1"/>
</dbReference>
<dbReference type="CDD" id="cd07012">
    <property type="entry name" value="PBP2_Bug_TTT"/>
    <property type="match status" value="1"/>
</dbReference>
<dbReference type="Proteomes" id="UP001549320">
    <property type="component" value="Unassembled WGS sequence"/>
</dbReference>